<evidence type="ECO:0000313" key="2">
    <source>
        <dbReference type="EMBL" id="VAX00611.1"/>
    </source>
</evidence>
<sequence>MLKNKYREIFTVLIFNFLVYGCTPTLFESASGKDVTFNKIPLKVIKAIKDDDEIIVCVNVKDSTTENIETYNFSIPLYNINKLKSVRRNNQNYLTYEPDLKDVRKGCVRSNNIINVIEYKINDSDIEKANPVKKHKNTSKEIVYVIYRDKIPVQLGYISAKPIFNSIKSVEVPINRMYSYIDKVNSKPLLYLATPVTVAVDIIATPYLYIPFFVGYCLGGGDIDCQ</sequence>
<evidence type="ECO:0008006" key="3">
    <source>
        <dbReference type="Google" id="ProtNLM"/>
    </source>
</evidence>
<dbReference type="EMBL" id="UOFR01000077">
    <property type="protein sequence ID" value="VAX00611.1"/>
    <property type="molecule type" value="Genomic_DNA"/>
</dbReference>
<protein>
    <recommendedName>
        <fullName evidence="3">Lipoprotein</fullName>
    </recommendedName>
</protein>
<gene>
    <name evidence="2" type="ORF">MNBD_GAMMA21-2573</name>
</gene>
<keyword evidence="1" id="KW-0812">Transmembrane</keyword>
<proteinExistence type="predicted"/>
<accession>A0A3B1AG12</accession>
<organism evidence="2">
    <name type="scientific">hydrothermal vent metagenome</name>
    <dbReference type="NCBI Taxonomy" id="652676"/>
    <lineage>
        <taxon>unclassified sequences</taxon>
        <taxon>metagenomes</taxon>
        <taxon>ecological metagenomes</taxon>
    </lineage>
</organism>
<dbReference type="AlphaFoldDB" id="A0A3B1AG12"/>
<keyword evidence="1" id="KW-1133">Transmembrane helix</keyword>
<name>A0A3B1AG12_9ZZZZ</name>
<evidence type="ECO:0000256" key="1">
    <source>
        <dbReference type="SAM" id="Phobius"/>
    </source>
</evidence>
<feature type="transmembrane region" description="Helical" evidence="1">
    <location>
        <begin position="189"/>
        <end position="210"/>
    </location>
</feature>
<dbReference type="PROSITE" id="PS51257">
    <property type="entry name" value="PROKAR_LIPOPROTEIN"/>
    <property type="match status" value="1"/>
</dbReference>
<keyword evidence="1" id="KW-0472">Membrane</keyword>
<reference evidence="2" key="1">
    <citation type="submission" date="2018-06" db="EMBL/GenBank/DDBJ databases">
        <authorList>
            <person name="Zhirakovskaya E."/>
        </authorList>
    </citation>
    <scope>NUCLEOTIDE SEQUENCE</scope>
</reference>